<keyword evidence="1" id="KW-1133">Transmembrane helix</keyword>
<dbReference type="AlphaFoldDB" id="A0A091B0E5"/>
<name>A0A091B0E5_9GAMM</name>
<keyword evidence="3" id="KW-1185">Reference proteome</keyword>
<feature type="transmembrane region" description="Helical" evidence="1">
    <location>
        <begin position="6"/>
        <end position="29"/>
    </location>
</feature>
<dbReference type="Proteomes" id="UP000029392">
    <property type="component" value="Unassembled WGS sequence"/>
</dbReference>
<evidence type="ECO:0000313" key="2">
    <source>
        <dbReference type="EMBL" id="KFN44359.1"/>
    </source>
</evidence>
<keyword evidence="1" id="KW-0472">Membrane</keyword>
<protein>
    <recommendedName>
        <fullName evidence="4">Cation/H+ exchanger domain-containing protein</fullName>
    </recommendedName>
</protein>
<feature type="transmembrane region" description="Helical" evidence="1">
    <location>
        <begin position="69"/>
        <end position="88"/>
    </location>
</feature>
<feature type="transmembrane region" description="Helical" evidence="1">
    <location>
        <begin position="36"/>
        <end position="57"/>
    </location>
</feature>
<dbReference type="EMBL" id="AVCH01000188">
    <property type="protein sequence ID" value="KFN44359.1"/>
    <property type="molecule type" value="Genomic_DNA"/>
</dbReference>
<proteinExistence type="predicted"/>
<keyword evidence="1" id="KW-0812">Transmembrane</keyword>
<feature type="transmembrane region" description="Helical" evidence="1">
    <location>
        <begin position="108"/>
        <end position="132"/>
    </location>
</feature>
<dbReference type="PATRIC" id="fig|1384054.3.peg.2291"/>
<evidence type="ECO:0000313" key="3">
    <source>
        <dbReference type="Proteomes" id="UP000029392"/>
    </source>
</evidence>
<reference evidence="2 3" key="1">
    <citation type="submission" date="2013-09" db="EMBL/GenBank/DDBJ databases">
        <title>Genome sequencing of Arenimonas malthae.</title>
        <authorList>
            <person name="Chen F."/>
            <person name="Wang G."/>
        </authorList>
    </citation>
    <scope>NUCLEOTIDE SEQUENCE [LARGE SCALE GENOMIC DNA]</scope>
    <source>
        <strain evidence="2 3">CC-JY-1</strain>
    </source>
</reference>
<evidence type="ECO:0008006" key="4">
    <source>
        <dbReference type="Google" id="ProtNLM"/>
    </source>
</evidence>
<comment type="caution">
    <text evidence="2">The sequence shown here is derived from an EMBL/GenBank/DDBJ whole genome shotgun (WGS) entry which is preliminary data.</text>
</comment>
<feature type="non-terminal residue" evidence="2">
    <location>
        <position position="1"/>
    </location>
</feature>
<accession>A0A091B0E5</accession>
<organism evidence="2 3">
    <name type="scientific">Arenimonas malthae CC-JY-1</name>
    <dbReference type="NCBI Taxonomy" id="1384054"/>
    <lineage>
        <taxon>Bacteria</taxon>
        <taxon>Pseudomonadati</taxon>
        <taxon>Pseudomonadota</taxon>
        <taxon>Gammaproteobacteria</taxon>
        <taxon>Lysobacterales</taxon>
        <taxon>Lysobacteraceae</taxon>
        <taxon>Arenimonas</taxon>
    </lineage>
</organism>
<evidence type="ECO:0000256" key="1">
    <source>
        <dbReference type="SAM" id="Phobius"/>
    </source>
</evidence>
<gene>
    <name evidence="2" type="ORF">N790_10670</name>
</gene>
<dbReference type="RefSeq" id="WP_043804580.1">
    <property type="nucleotide sequence ID" value="NZ_AVCH01000188.1"/>
</dbReference>
<sequence length="134" mass="14338">EKNPFFALMLGGLWLALPWFVFNGIALGSATRVREWIALAVAAAGTFLLATVLIALNESGVLEGTSLRLAALSMVALKLGMGYAVVILQTRGFEIWQYFGGAPRNGVLVVVLGMLATPFVLGPLQGSIYWLVLE</sequence>
<dbReference type="eggNOG" id="ENOG5031IN6">
    <property type="taxonomic scope" value="Bacteria"/>
</dbReference>